<organism evidence="2 3">
    <name type="scientific">Segetibacter aerophilus</name>
    <dbReference type="NCBI Taxonomy" id="670293"/>
    <lineage>
        <taxon>Bacteria</taxon>
        <taxon>Pseudomonadati</taxon>
        <taxon>Bacteroidota</taxon>
        <taxon>Chitinophagia</taxon>
        <taxon>Chitinophagales</taxon>
        <taxon>Chitinophagaceae</taxon>
        <taxon>Segetibacter</taxon>
    </lineage>
</organism>
<evidence type="ECO:0000313" key="2">
    <source>
        <dbReference type="EMBL" id="GEO09823.1"/>
    </source>
</evidence>
<keyword evidence="1" id="KW-0732">Signal</keyword>
<dbReference type="EMBL" id="BJYT01000008">
    <property type="protein sequence ID" value="GEO09823.1"/>
    <property type="molecule type" value="Genomic_DNA"/>
</dbReference>
<proteinExistence type="predicted"/>
<reference evidence="2 3" key="1">
    <citation type="submission" date="2019-07" db="EMBL/GenBank/DDBJ databases">
        <title>Whole genome shotgun sequence of Segetibacter aerophilus NBRC 106135.</title>
        <authorList>
            <person name="Hosoyama A."/>
            <person name="Uohara A."/>
            <person name="Ohji S."/>
            <person name="Ichikawa N."/>
        </authorList>
    </citation>
    <scope>NUCLEOTIDE SEQUENCE [LARGE SCALE GENOMIC DNA]</scope>
    <source>
        <strain evidence="2 3">NBRC 106135</strain>
    </source>
</reference>
<evidence type="ECO:0000313" key="3">
    <source>
        <dbReference type="Proteomes" id="UP000321513"/>
    </source>
</evidence>
<comment type="caution">
    <text evidence="2">The sequence shown here is derived from an EMBL/GenBank/DDBJ whole genome shotgun (WGS) entry which is preliminary data.</text>
</comment>
<protein>
    <submittedName>
        <fullName evidence="2">Uncharacterized protein</fullName>
    </submittedName>
</protein>
<dbReference type="AlphaFoldDB" id="A0A512BCX6"/>
<feature type="chain" id="PRO_5021807023" evidence="1">
    <location>
        <begin position="19"/>
        <end position="115"/>
    </location>
</feature>
<accession>A0A512BCX6</accession>
<name>A0A512BCX6_9BACT</name>
<sequence length="115" mass="12837">MKKLAVIILLSLPTYAFSQMINDSTYKATSGQVFTKGQQVKIGLGSRDDGSFRYIEHVNAKGEKVSADFAAQPVKLWSVRKLRSKDTDVVYGFFTNNKKVYSIKIDAALLAKELQ</sequence>
<feature type="signal peptide" evidence="1">
    <location>
        <begin position="1"/>
        <end position="18"/>
    </location>
</feature>
<dbReference type="Proteomes" id="UP000321513">
    <property type="component" value="Unassembled WGS sequence"/>
</dbReference>
<keyword evidence="3" id="KW-1185">Reference proteome</keyword>
<dbReference type="RefSeq" id="WP_147203942.1">
    <property type="nucleotide sequence ID" value="NZ_BJYT01000008.1"/>
</dbReference>
<gene>
    <name evidence="2" type="ORF">SAE01_23190</name>
</gene>
<evidence type="ECO:0000256" key="1">
    <source>
        <dbReference type="SAM" id="SignalP"/>
    </source>
</evidence>